<dbReference type="GO" id="GO:0005634">
    <property type="term" value="C:nucleus"/>
    <property type="evidence" value="ECO:0007669"/>
    <property type="project" value="TreeGrafter"/>
</dbReference>
<dbReference type="PANTHER" id="PTHR39597:SF1">
    <property type="entry name" value="UBA DOMAIN-CONTAINING PROTEIN RUP1"/>
    <property type="match status" value="1"/>
</dbReference>
<accession>A0A9P4K1B6</accession>
<dbReference type="EMBL" id="ML986666">
    <property type="protein sequence ID" value="KAF2261084.1"/>
    <property type="molecule type" value="Genomic_DNA"/>
</dbReference>
<organism evidence="3 4">
    <name type="scientific">Lojkania enalia</name>
    <dbReference type="NCBI Taxonomy" id="147567"/>
    <lineage>
        <taxon>Eukaryota</taxon>
        <taxon>Fungi</taxon>
        <taxon>Dikarya</taxon>
        <taxon>Ascomycota</taxon>
        <taxon>Pezizomycotina</taxon>
        <taxon>Dothideomycetes</taxon>
        <taxon>Pleosporomycetidae</taxon>
        <taxon>Pleosporales</taxon>
        <taxon>Pleosporales incertae sedis</taxon>
        <taxon>Lojkania</taxon>
    </lineage>
</organism>
<keyword evidence="4" id="KW-1185">Reference proteome</keyword>
<dbReference type="PANTHER" id="PTHR39597">
    <property type="entry name" value="UBA DOMAIN-CONTAINING PROTEIN RUP1"/>
    <property type="match status" value="1"/>
</dbReference>
<dbReference type="InterPro" id="IPR055335">
    <property type="entry name" value="Ucp6/RUP1"/>
</dbReference>
<feature type="region of interest" description="Disordered" evidence="2">
    <location>
        <begin position="769"/>
        <end position="788"/>
    </location>
</feature>
<proteinExistence type="predicted"/>
<feature type="region of interest" description="Disordered" evidence="2">
    <location>
        <begin position="96"/>
        <end position="123"/>
    </location>
</feature>
<dbReference type="OrthoDB" id="4489171at2759"/>
<name>A0A9P4K1B6_9PLEO</name>
<evidence type="ECO:0008006" key="5">
    <source>
        <dbReference type="Google" id="ProtNLM"/>
    </source>
</evidence>
<feature type="region of interest" description="Disordered" evidence="2">
    <location>
        <begin position="647"/>
        <end position="666"/>
    </location>
</feature>
<reference evidence="4" key="1">
    <citation type="journal article" date="2020" name="Stud. Mycol.">
        <title>101 Dothideomycetes genomes: A test case for predicting lifestyles and emergence of pathogens.</title>
        <authorList>
            <person name="Haridas S."/>
            <person name="Albert R."/>
            <person name="Binder M."/>
            <person name="Bloem J."/>
            <person name="LaButti K."/>
            <person name="Salamov A."/>
            <person name="Andreopoulos B."/>
            <person name="Baker S."/>
            <person name="Barry K."/>
            <person name="Bills G."/>
            <person name="Bluhm B."/>
            <person name="Cannon C."/>
            <person name="Castanera R."/>
            <person name="Culley D."/>
            <person name="Daum C."/>
            <person name="Ezra D."/>
            <person name="Gonzalez J."/>
            <person name="Henrissat B."/>
            <person name="Kuo A."/>
            <person name="Liang C."/>
            <person name="Lipzen A."/>
            <person name="Lutzoni F."/>
            <person name="Magnuson J."/>
            <person name="Mondo S."/>
            <person name="Nolan M."/>
            <person name="Ohm R."/>
            <person name="Pangilinan J."/>
            <person name="Park H.-J."/>
            <person name="Ramirez L."/>
            <person name="Alfaro M."/>
            <person name="Sun H."/>
            <person name="Tritt A."/>
            <person name="Yoshinaga Y."/>
            <person name="Zwiers L.-H."/>
            <person name="Turgeon B."/>
            <person name="Goodwin S."/>
            <person name="Spatafora J."/>
            <person name="Crous P."/>
            <person name="Grigoriev I."/>
        </authorList>
    </citation>
    <scope>NUCLEOTIDE SEQUENCE [LARGE SCALE GENOMIC DNA]</scope>
    <source>
        <strain evidence="4">CBS 304.66</strain>
    </source>
</reference>
<evidence type="ECO:0000313" key="4">
    <source>
        <dbReference type="Proteomes" id="UP000800093"/>
    </source>
</evidence>
<gene>
    <name evidence="3" type="ORF">CC78DRAFT_535976</name>
</gene>
<keyword evidence="1" id="KW-0175">Coiled coil</keyword>
<dbReference type="AlphaFoldDB" id="A0A9P4K1B6"/>
<evidence type="ECO:0000256" key="1">
    <source>
        <dbReference type="SAM" id="Coils"/>
    </source>
</evidence>
<dbReference type="GO" id="GO:0005829">
    <property type="term" value="C:cytosol"/>
    <property type="evidence" value="ECO:0007669"/>
    <property type="project" value="TreeGrafter"/>
</dbReference>
<comment type="caution">
    <text evidence="3">The sequence shown here is derived from an EMBL/GenBank/DDBJ whole genome shotgun (WGS) entry which is preliminary data.</text>
</comment>
<protein>
    <recommendedName>
        <fullName evidence="5">Ubiquitin interaction motif protein</fullName>
    </recommendedName>
</protein>
<feature type="coiled-coil region" evidence="1">
    <location>
        <begin position="471"/>
        <end position="498"/>
    </location>
</feature>
<sequence length="803" mass="87339">MAIPDSANASDLQMLAQSLVPDGLSLEDCEKLLRICNNDMNVAMNKVLDNQLDILHQDEGLNSNVSHADGWDGTAFQTDRYGQSDVAGCNGFTIFPHSNAPTRPPSRSSHRSADASANTGDAPMMSVEGTQESGVIGHSGAVFGPATKEYYDSSQWALVPTTTSAELVPDASPLNRRRDEGQPAIIKPLANGDYLPALLSILHSIPLWRNTLLAPHISLENYSAGDDWWKGSASFPARAVEHGTNTDAAYDLDIIHEMQRLMAFLDMTDRAYGSVESLLHQDVWTKGRIPCDLADDSELLKFLVKWSSAYESQAADVNLNGVLRTVFDAGGQRQESFVLDASIVQLDPSTVPDLYDVLDDALYGSDPGASVVEVSNVLILRLENARPSAKELGCKIPEIFFADRYLGSNKALVSKMLSEMAGYKNMIEEIDAKIVKLKYHKSRKTGTQLDTLSLLKTTMVAFDSDKDQIVLNQLQSVYDNIERKLTVLEEEKKKACEMFDNVSGLFKTPIDDGSGSATDMSGDDDAKAAVVPLQLSPSHPYKLRGIATTPNTLYIIDPAIKDGPDASDTLEWWSIDYTTDSTEAYIFKQRITLAEVLKKANSDNSKALLVYANEKATSALPIPLTESLQEFVKQDNDKFREECANEGPGDFSALGSGKGTTEQIGDWDRAEPPPTYMDDYAHYGGTTVFGNEFETMSAKEFREMQTNSELSSSTLTPNTSVDDETVGMEMQEVNGGISAWAGTSSSASSETVGGEPMDVADDQQTVNPRDIEMGNAGFAGGARAADPSVQHIEVLEQDQKKGG</sequence>
<feature type="region of interest" description="Disordered" evidence="2">
    <location>
        <begin position="741"/>
        <end position="762"/>
    </location>
</feature>
<evidence type="ECO:0000313" key="3">
    <source>
        <dbReference type="EMBL" id="KAF2261084.1"/>
    </source>
</evidence>
<dbReference type="GO" id="GO:0016579">
    <property type="term" value="P:protein deubiquitination"/>
    <property type="evidence" value="ECO:0007669"/>
    <property type="project" value="TreeGrafter"/>
</dbReference>
<evidence type="ECO:0000256" key="2">
    <source>
        <dbReference type="SAM" id="MobiDB-lite"/>
    </source>
</evidence>
<dbReference type="Proteomes" id="UP000800093">
    <property type="component" value="Unassembled WGS sequence"/>
</dbReference>